<sequence length="498" mass="53761">MTPLSDSNRPVPASAPSEIVTWDATTLSRHLHDRVVSCREVMNAYLDHVDAANPLVNAIVSRRERSALVAEADTADRELTGGRSRGWMHGFPQAIKDLSDARGLPTTQGSPLLAGQVAAADSLMVARMRAAGAIVIGKTNTPEFGLGSQSYNPVFGATRNAFDHTRTAGGSSGGAAAALAMRMLPVADGSDMMGSLRNPAAFNDVIGFRPSFGRVPGLAADPFGQQLATNGPMGRTIADVARLLEIQSGFDRRAPLSLGEPLRRGTDTVDIALERDVRGLRIGWLGDWGGHLAMESGVLALCEAALDRFVACGAELAACDLPFDPDTLWQSWTTLRHWAVAGNLRGYYTDPATCERLKPEAQWEVERGLQLSAQDIYAANVQRGDAYYAWNALFERFDYLAMPSAQLFPFDVDTHWPSEIAGWPMDTYHRWMEVVVPASMLGAPVISLPAGLSEEGLPMGFQLIGRPRDDWGVLQLARAYEKANGGLARLPPALQPAR</sequence>
<dbReference type="PANTHER" id="PTHR11895">
    <property type="entry name" value="TRANSAMIDASE"/>
    <property type="match status" value="1"/>
</dbReference>
<dbReference type="EC" id="3.5.1.4" evidence="2"/>
<gene>
    <name evidence="2" type="ORF">CUR86_01295</name>
</gene>
<dbReference type="NCBIfam" id="NF005686">
    <property type="entry name" value="PRK07486.1"/>
    <property type="match status" value="1"/>
</dbReference>
<dbReference type="Pfam" id="PF01425">
    <property type="entry name" value="Amidase"/>
    <property type="match status" value="1"/>
</dbReference>
<reference evidence="2" key="2">
    <citation type="submission" date="2017-11" db="EMBL/GenBank/DDBJ databases">
        <authorList>
            <person name="Das S.K."/>
        </authorList>
    </citation>
    <scope>NUCLEOTIDE SEQUENCE</scope>
    <source>
        <strain evidence="2">S4-41</strain>
    </source>
</reference>
<dbReference type="InterPro" id="IPR000120">
    <property type="entry name" value="Amidase"/>
</dbReference>
<dbReference type="SUPFAM" id="SSF75304">
    <property type="entry name" value="Amidase signature (AS) enzymes"/>
    <property type="match status" value="1"/>
</dbReference>
<evidence type="ECO:0000313" key="2">
    <source>
        <dbReference type="EMBL" id="MDH4571223.1"/>
    </source>
</evidence>
<organism evidence="2 3">
    <name type="scientific">Salinicola acroporae</name>
    <dbReference type="NCBI Taxonomy" id="1541440"/>
    <lineage>
        <taxon>Bacteria</taxon>
        <taxon>Pseudomonadati</taxon>
        <taxon>Pseudomonadota</taxon>
        <taxon>Gammaproteobacteria</taxon>
        <taxon>Oceanospirillales</taxon>
        <taxon>Halomonadaceae</taxon>
        <taxon>Salinicola</taxon>
    </lineage>
</organism>
<proteinExistence type="predicted"/>
<dbReference type="InterPro" id="IPR023631">
    <property type="entry name" value="Amidase_dom"/>
</dbReference>
<protein>
    <submittedName>
        <fullName evidence="2">Amidase</fullName>
        <ecNumber evidence="2">3.5.1.4</ecNumber>
    </submittedName>
</protein>
<comment type="caution">
    <text evidence="2">The sequence shown here is derived from an EMBL/GenBank/DDBJ whole genome shotgun (WGS) entry which is preliminary data.</text>
</comment>
<dbReference type="EMBL" id="PGFS01000001">
    <property type="protein sequence ID" value="MDH4571223.1"/>
    <property type="molecule type" value="Genomic_DNA"/>
</dbReference>
<dbReference type="Proteomes" id="UP001162135">
    <property type="component" value="Unassembled WGS sequence"/>
</dbReference>
<keyword evidence="3" id="KW-1185">Reference proteome</keyword>
<dbReference type="InterPro" id="IPR036928">
    <property type="entry name" value="AS_sf"/>
</dbReference>
<evidence type="ECO:0000259" key="1">
    <source>
        <dbReference type="Pfam" id="PF01425"/>
    </source>
</evidence>
<accession>A0ABT6I0J7</accession>
<name>A0ABT6I0J7_9GAMM</name>
<reference evidence="2" key="1">
    <citation type="journal article" date="2015" name="Antonie Van Leeuwenhoek">
        <title>Comparative 16S rRNA signatures and multilocus sequence analysis for the genus Salinicola and description of Salinicola acroporae sp. nov., isolated from coral Acropora digitifera.</title>
        <authorList>
            <person name="Lepcha R.T."/>
            <person name="Poddar A."/>
            <person name="Schumann P."/>
            <person name="Das S.K."/>
        </authorList>
    </citation>
    <scope>NUCLEOTIDE SEQUENCE</scope>
    <source>
        <strain evidence="2">S4-41</strain>
    </source>
</reference>
<feature type="domain" description="Amidase" evidence="1">
    <location>
        <begin position="40"/>
        <end position="473"/>
    </location>
</feature>
<dbReference type="Gene3D" id="3.90.1300.10">
    <property type="entry name" value="Amidase signature (AS) domain"/>
    <property type="match status" value="1"/>
</dbReference>
<dbReference type="RefSeq" id="WP_110717744.1">
    <property type="nucleotide sequence ID" value="NZ_PGFS01000001.1"/>
</dbReference>
<evidence type="ECO:0000313" key="3">
    <source>
        <dbReference type="Proteomes" id="UP001162135"/>
    </source>
</evidence>
<keyword evidence="2" id="KW-0378">Hydrolase</keyword>
<dbReference type="GO" id="GO:0004040">
    <property type="term" value="F:amidase activity"/>
    <property type="evidence" value="ECO:0007669"/>
    <property type="project" value="UniProtKB-EC"/>
</dbReference>
<dbReference type="PANTHER" id="PTHR11895:SF76">
    <property type="entry name" value="INDOLEACETAMIDE HYDROLASE"/>
    <property type="match status" value="1"/>
</dbReference>